<dbReference type="EMBL" id="BKCJ010009379">
    <property type="protein sequence ID" value="GEU86683.1"/>
    <property type="molecule type" value="Genomic_DNA"/>
</dbReference>
<evidence type="ECO:0000256" key="1">
    <source>
        <dbReference type="SAM" id="MobiDB-lite"/>
    </source>
</evidence>
<feature type="domain" description="Reverse transcriptase Ty1/copia-type" evidence="3">
    <location>
        <begin position="183"/>
        <end position="238"/>
    </location>
</feature>
<gene>
    <name evidence="4" type="ORF">Tci_058661</name>
</gene>
<dbReference type="Pfam" id="PF07727">
    <property type="entry name" value="RVT_2"/>
    <property type="match status" value="1"/>
</dbReference>
<dbReference type="InterPro" id="IPR013103">
    <property type="entry name" value="RVT_2"/>
</dbReference>
<feature type="region of interest" description="Disordered" evidence="1">
    <location>
        <begin position="112"/>
        <end position="142"/>
    </location>
</feature>
<accession>A0A6L2NKE1</accession>
<keyword evidence="2" id="KW-0732">Signal</keyword>
<reference evidence="4" key="1">
    <citation type="journal article" date="2019" name="Sci. Rep.">
        <title>Draft genome of Tanacetum cinerariifolium, the natural source of mosquito coil.</title>
        <authorList>
            <person name="Yamashiro T."/>
            <person name="Shiraishi A."/>
            <person name="Satake H."/>
            <person name="Nakayama K."/>
        </authorList>
    </citation>
    <scope>NUCLEOTIDE SEQUENCE</scope>
</reference>
<dbReference type="AlphaFoldDB" id="A0A6L2NKE1"/>
<sequence length="496" mass="55752">MEAARTMLIFFKALMFLWAEAVATACHTQNRSLIHTRHSKTPYELVHDKKPDLTFLHVFGALCYPTNDSEDLGKLQPTADIRIFVGYAPNKKEPPCVERSVSPATSILIPVNSAGTPSSTTIDQDVPSPSYSPSSSALQSPSSRKVVAAGSTIIEDNPFAHVDNDPFVNVFAQEPSSEASSSEDIYKIKLDEYGDVLNNKARFVAKRYRQEEGTDFEESFSPVARIQAIRIFIADAANHLKLDEDPLGIPVNQTRFCSMVDSLMYLIASRSDLVFDVYMCARYHAFPTKKHLEALKWVFRYLRGTINLGLYEAKTGAYSFLLEETRFVLDANLLRDALEITPIDQAHQFMSPPLGDPIIDFVNELGYIEVIHFVSRMMNVDYAKLLWEEFVQAIKTFLTDKANIGSPTKKAGKTSLMRKRLSLWNANSQQLISNNIKNASYYSAYLEMVAKHNRKITAEMEGKKKPTTAKQPKRKTANEKSTQVESRTFLAVTFGP</sequence>
<name>A0A6L2NKE1_TANCI</name>
<evidence type="ECO:0000256" key="2">
    <source>
        <dbReference type="SAM" id="SignalP"/>
    </source>
</evidence>
<feature type="compositionally biased region" description="Low complexity" evidence="1">
    <location>
        <begin position="127"/>
        <end position="142"/>
    </location>
</feature>
<proteinExistence type="predicted"/>
<dbReference type="PANTHER" id="PTHR11439:SF463">
    <property type="entry name" value="REVERSE TRANSCRIPTASE TY1_COPIA-TYPE DOMAIN-CONTAINING PROTEIN"/>
    <property type="match status" value="1"/>
</dbReference>
<comment type="caution">
    <text evidence="4">The sequence shown here is derived from an EMBL/GenBank/DDBJ whole genome shotgun (WGS) entry which is preliminary data.</text>
</comment>
<organism evidence="4">
    <name type="scientific">Tanacetum cinerariifolium</name>
    <name type="common">Dalmatian daisy</name>
    <name type="synonym">Chrysanthemum cinerariifolium</name>
    <dbReference type="NCBI Taxonomy" id="118510"/>
    <lineage>
        <taxon>Eukaryota</taxon>
        <taxon>Viridiplantae</taxon>
        <taxon>Streptophyta</taxon>
        <taxon>Embryophyta</taxon>
        <taxon>Tracheophyta</taxon>
        <taxon>Spermatophyta</taxon>
        <taxon>Magnoliopsida</taxon>
        <taxon>eudicotyledons</taxon>
        <taxon>Gunneridae</taxon>
        <taxon>Pentapetalae</taxon>
        <taxon>asterids</taxon>
        <taxon>campanulids</taxon>
        <taxon>Asterales</taxon>
        <taxon>Asteraceae</taxon>
        <taxon>Asteroideae</taxon>
        <taxon>Anthemideae</taxon>
        <taxon>Anthemidinae</taxon>
        <taxon>Tanacetum</taxon>
    </lineage>
</organism>
<dbReference type="PANTHER" id="PTHR11439">
    <property type="entry name" value="GAG-POL-RELATED RETROTRANSPOSON"/>
    <property type="match status" value="1"/>
</dbReference>
<feature type="region of interest" description="Disordered" evidence="1">
    <location>
        <begin position="458"/>
        <end position="484"/>
    </location>
</feature>
<evidence type="ECO:0000259" key="3">
    <source>
        <dbReference type="Pfam" id="PF07727"/>
    </source>
</evidence>
<feature type="signal peptide" evidence="2">
    <location>
        <begin position="1"/>
        <end position="25"/>
    </location>
</feature>
<feature type="compositionally biased region" description="Polar residues" evidence="1">
    <location>
        <begin position="113"/>
        <end position="123"/>
    </location>
</feature>
<feature type="compositionally biased region" description="Basic residues" evidence="1">
    <location>
        <begin position="465"/>
        <end position="475"/>
    </location>
</feature>
<evidence type="ECO:0000313" key="4">
    <source>
        <dbReference type="EMBL" id="GEU86683.1"/>
    </source>
</evidence>
<protein>
    <submittedName>
        <fullName evidence="4">Retrovirus-related Pol polyprotein from transposon TNT 1-94</fullName>
    </submittedName>
</protein>
<feature type="chain" id="PRO_5026722310" evidence="2">
    <location>
        <begin position="26"/>
        <end position="496"/>
    </location>
</feature>